<evidence type="ECO:0000313" key="3">
    <source>
        <dbReference type="Proteomes" id="UP000092714"/>
    </source>
</evidence>
<reference evidence="2 3" key="1">
    <citation type="submission" date="2016-06" db="EMBL/GenBank/DDBJ databases">
        <authorList>
            <person name="Kjaerup R.B."/>
            <person name="Dalgaard T.S."/>
            <person name="Juul-Madsen H.R."/>
        </authorList>
    </citation>
    <scope>NUCLEOTIDE SEQUENCE [LARGE SCALE GENOMIC DNA]</scope>
    <source>
        <strain evidence="2 3">373-A1</strain>
    </source>
</reference>
<accession>A0A174VI56</accession>
<dbReference type="EMBL" id="MAPZ01000033">
    <property type="protein sequence ID" value="OBY09441.1"/>
    <property type="molecule type" value="Genomic_DNA"/>
</dbReference>
<dbReference type="RefSeq" id="WP_051195965.1">
    <property type="nucleotide sequence ID" value="NZ_CABJAZ010000002.1"/>
</dbReference>
<keyword evidence="3" id="KW-1185">Reference proteome</keyword>
<gene>
    <name evidence="2" type="ORF">CP373A1_16075</name>
</gene>
<sequence>MKKSMILALSGFFIVATIMLCTNPNKAYEKTKHFSSPNEIIEIINHKQLGALNKDGEFVTTSDFKECLSKRKRVTYSNFNYYKIDGEILPEKNTKDSKKVILDDYKNRISRLEGYTVPGKLETLILTGKGHPTDNLYMENKEVGNIKLEDIDVNIVFIDEGEGWVIDYFWISTNGGEDVLYNQ</sequence>
<comment type="caution">
    <text evidence="2">The sequence shown here is derived from an EMBL/GenBank/DDBJ whole genome shotgun (WGS) entry which is preliminary data.</text>
</comment>
<feature type="chain" id="PRO_5009821360" description="DUF4829 domain-containing protein" evidence="1">
    <location>
        <begin position="28"/>
        <end position="183"/>
    </location>
</feature>
<evidence type="ECO:0000256" key="1">
    <source>
        <dbReference type="SAM" id="SignalP"/>
    </source>
</evidence>
<dbReference type="OrthoDB" id="1911373at2"/>
<evidence type="ECO:0008006" key="4">
    <source>
        <dbReference type="Google" id="ProtNLM"/>
    </source>
</evidence>
<dbReference type="Proteomes" id="UP000092714">
    <property type="component" value="Unassembled WGS sequence"/>
</dbReference>
<proteinExistence type="predicted"/>
<keyword evidence="1" id="KW-0732">Signal</keyword>
<dbReference type="eggNOG" id="ENOG50328II">
    <property type="taxonomic scope" value="Bacteria"/>
</dbReference>
<protein>
    <recommendedName>
        <fullName evidence="4">DUF4829 domain-containing protein</fullName>
    </recommendedName>
</protein>
<organism evidence="2 3">
    <name type="scientific">Clostridium paraputrificum</name>
    <dbReference type="NCBI Taxonomy" id="29363"/>
    <lineage>
        <taxon>Bacteria</taxon>
        <taxon>Bacillati</taxon>
        <taxon>Bacillota</taxon>
        <taxon>Clostridia</taxon>
        <taxon>Eubacteriales</taxon>
        <taxon>Clostridiaceae</taxon>
        <taxon>Clostridium</taxon>
    </lineage>
</organism>
<dbReference type="AlphaFoldDB" id="A0A174VI56"/>
<dbReference type="GeneID" id="42777756"/>
<evidence type="ECO:0000313" key="2">
    <source>
        <dbReference type="EMBL" id="OBY09441.1"/>
    </source>
</evidence>
<name>A0A174VI56_9CLOT</name>
<feature type="signal peptide" evidence="1">
    <location>
        <begin position="1"/>
        <end position="27"/>
    </location>
</feature>